<dbReference type="Pfam" id="PF02639">
    <property type="entry name" value="DUF188"/>
    <property type="match status" value="1"/>
</dbReference>
<dbReference type="CDD" id="cd18720">
    <property type="entry name" value="PIN_YqxD-like"/>
    <property type="match status" value="1"/>
</dbReference>
<dbReference type="RefSeq" id="WP_050725484.1">
    <property type="nucleotide sequence ID" value="NZ_CP012332.1"/>
</dbReference>
<name>A0A0K1PDD5_9BACT</name>
<dbReference type="PANTHER" id="PTHR35146">
    <property type="entry name" value="UPF0178 PROTEIN YAII"/>
    <property type="match status" value="1"/>
</dbReference>
<evidence type="ECO:0000313" key="4">
    <source>
        <dbReference type="Proteomes" id="UP000055590"/>
    </source>
</evidence>
<evidence type="ECO:0000313" key="3">
    <source>
        <dbReference type="EMBL" id="AKU91129.1"/>
    </source>
</evidence>
<dbReference type="KEGG" id="vin:AKJ08_1516"/>
<dbReference type="Proteomes" id="UP000055590">
    <property type="component" value="Chromosome"/>
</dbReference>
<reference evidence="3 4" key="1">
    <citation type="submission" date="2015-08" db="EMBL/GenBank/DDBJ databases">
        <authorList>
            <person name="Babu N.S."/>
            <person name="Beckwith C.J."/>
            <person name="Beseler K.G."/>
            <person name="Brison A."/>
            <person name="Carone J.V."/>
            <person name="Caskin T.P."/>
            <person name="Diamond M."/>
            <person name="Durham M.E."/>
            <person name="Foxe J.M."/>
            <person name="Go M."/>
            <person name="Henderson B.A."/>
            <person name="Jones I.B."/>
            <person name="McGettigan J.A."/>
            <person name="Micheletti S.J."/>
            <person name="Nasrallah M.E."/>
            <person name="Ortiz D."/>
            <person name="Piller C.R."/>
            <person name="Privatt S.R."/>
            <person name="Schneider S.L."/>
            <person name="Sharp S."/>
            <person name="Smith T.C."/>
            <person name="Stanton J.D."/>
            <person name="Ullery H.E."/>
            <person name="Wilson R.J."/>
            <person name="Serrano M.G."/>
            <person name="Buck G."/>
            <person name="Lee V."/>
            <person name="Wang Y."/>
            <person name="Carvalho R."/>
            <person name="Voegtly L."/>
            <person name="Shi R."/>
            <person name="Duckworth R."/>
            <person name="Johnson A."/>
            <person name="Loviza R."/>
            <person name="Walstead R."/>
            <person name="Shah Z."/>
            <person name="Kiflezghi M."/>
            <person name="Wade K."/>
            <person name="Ball S.L."/>
            <person name="Bradley K.W."/>
            <person name="Asai D.J."/>
            <person name="Bowman C.A."/>
            <person name="Russell D.A."/>
            <person name="Pope W.H."/>
            <person name="Jacobs-Sera D."/>
            <person name="Hendrix R.W."/>
            <person name="Hatfull G.F."/>
        </authorList>
    </citation>
    <scope>NUCLEOTIDE SEQUENCE [LARGE SCALE GENOMIC DNA]</scope>
    <source>
        <strain evidence="3 4">DSM 27710</strain>
    </source>
</reference>
<dbReference type="AlphaFoldDB" id="A0A0K1PDD5"/>
<sequence>MRIWIDADACPGPVKEIVVRAAIRLKVPVVFVANQPLNLPRSEFVSTVQVGRGLDVADAYIAAQAARGDLAVTQDIPLASQLVPKGVAVLDPRGELFTEENIEERLSVRDFMHELREGGVVTGGPKGFGPQDRQRFAATLDRELDRLVRASARRS</sequence>
<dbReference type="PANTHER" id="PTHR35146:SF1">
    <property type="entry name" value="UPF0178 PROTEIN YAII"/>
    <property type="match status" value="1"/>
</dbReference>
<dbReference type="PATRIC" id="fig|1391653.3.peg.1590"/>
<evidence type="ECO:0000256" key="1">
    <source>
        <dbReference type="ARBA" id="ARBA00008522"/>
    </source>
</evidence>
<dbReference type="NCBIfam" id="NF001095">
    <property type="entry name" value="PRK00124.1"/>
    <property type="match status" value="1"/>
</dbReference>
<evidence type="ECO:0000256" key="2">
    <source>
        <dbReference type="HAMAP-Rule" id="MF_00489"/>
    </source>
</evidence>
<protein>
    <recommendedName>
        <fullName evidence="2">UPF0178 protein AKJ08_1516</fullName>
    </recommendedName>
</protein>
<proteinExistence type="inferred from homology"/>
<gene>
    <name evidence="3" type="ORF">AKJ08_1516</name>
</gene>
<organism evidence="3 4">
    <name type="scientific">Vulgatibacter incomptus</name>
    <dbReference type="NCBI Taxonomy" id="1391653"/>
    <lineage>
        <taxon>Bacteria</taxon>
        <taxon>Pseudomonadati</taxon>
        <taxon>Myxococcota</taxon>
        <taxon>Myxococcia</taxon>
        <taxon>Myxococcales</taxon>
        <taxon>Cystobacterineae</taxon>
        <taxon>Vulgatibacteraceae</taxon>
        <taxon>Vulgatibacter</taxon>
    </lineage>
</organism>
<comment type="similarity">
    <text evidence="1 2">Belongs to the UPF0178 family.</text>
</comment>
<dbReference type="OrthoDB" id="9798918at2"/>
<dbReference type="EMBL" id="CP012332">
    <property type="protein sequence ID" value="AKU91129.1"/>
    <property type="molecule type" value="Genomic_DNA"/>
</dbReference>
<accession>A0A0K1PDD5</accession>
<keyword evidence="4" id="KW-1185">Reference proteome</keyword>
<dbReference type="HAMAP" id="MF_00489">
    <property type="entry name" value="UPF0178"/>
    <property type="match status" value="1"/>
</dbReference>
<dbReference type="InterPro" id="IPR003791">
    <property type="entry name" value="UPF0178"/>
</dbReference>